<protein>
    <submittedName>
        <fullName evidence="1">Uncharacterized protein</fullName>
    </submittedName>
</protein>
<name>A0AAE1NQT6_9EUCA</name>
<evidence type="ECO:0000313" key="2">
    <source>
        <dbReference type="Proteomes" id="UP001292094"/>
    </source>
</evidence>
<comment type="caution">
    <text evidence="1">The sequence shown here is derived from an EMBL/GenBank/DDBJ whole genome shotgun (WGS) entry which is preliminary data.</text>
</comment>
<accession>A0AAE1NQT6</accession>
<gene>
    <name evidence="1" type="ORF">Pmani_032896</name>
</gene>
<evidence type="ECO:0000313" key="1">
    <source>
        <dbReference type="EMBL" id="KAK4294480.1"/>
    </source>
</evidence>
<sequence length="138" mass="14836">MIERPETAAVLSQVSRERRRTCHGVCGRVLEHAAPRGATTQCTGEGAIRCLLPTHPHQHVLRIVATGVSLNPPTPLTDCPPCPAPPRPACEVEQHKCEAGPEPSYVPSSVFIASCRLTLTSLTPRTRVTHHSSLTSHG</sequence>
<dbReference type="AlphaFoldDB" id="A0AAE1NQT6"/>
<reference evidence="1" key="1">
    <citation type="submission" date="2023-11" db="EMBL/GenBank/DDBJ databases">
        <title>Genome assemblies of two species of porcelain crab, Petrolisthes cinctipes and Petrolisthes manimaculis (Anomura: Porcellanidae).</title>
        <authorList>
            <person name="Angst P."/>
        </authorList>
    </citation>
    <scope>NUCLEOTIDE SEQUENCE</scope>
    <source>
        <strain evidence="1">PB745_02</strain>
        <tissue evidence="1">Gill</tissue>
    </source>
</reference>
<keyword evidence="2" id="KW-1185">Reference proteome</keyword>
<organism evidence="1 2">
    <name type="scientific">Petrolisthes manimaculis</name>
    <dbReference type="NCBI Taxonomy" id="1843537"/>
    <lineage>
        <taxon>Eukaryota</taxon>
        <taxon>Metazoa</taxon>
        <taxon>Ecdysozoa</taxon>
        <taxon>Arthropoda</taxon>
        <taxon>Crustacea</taxon>
        <taxon>Multicrustacea</taxon>
        <taxon>Malacostraca</taxon>
        <taxon>Eumalacostraca</taxon>
        <taxon>Eucarida</taxon>
        <taxon>Decapoda</taxon>
        <taxon>Pleocyemata</taxon>
        <taxon>Anomura</taxon>
        <taxon>Galatheoidea</taxon>
        <taxon>Porcellanidae</taxon>
        <taxon>Petrolisthes</taxon>
    </lineage>
</organism>
<dbReference type="EMBL" id="JAWZYT010004278">
    <property type="protein sequence ID" value="KAK4294480.1"/>
    <property type="molecule type" value="Genomic_DNA"/>
</dbReference>
<dbReference type="Proteomes" id="UP001292094">
    <property type="component" value="Unassembled WGS sequence"/>
</dbReference>
<proteinExistence type="predicted"/>